<dbReference type="InterPro" id="IPR029068">
    <property type="entry name" value="Glyas_Bleomycin-R_OHBP_Dase"/>
</dbReference>
<dbReference type="Pfam" id="PF13468">
    <property type="entry name" value="Glyoxalase_3"/>
    <property type="match status" value="1"/>
</dbReference>
<dbReference type="STRING" id="479434.Sthe_3116"/>
<dbReference type="InParanoid" id="D1C9M3"/>
<dbReference type="EMBL" id="CP001824">
    <property type="protein sequence ID" value="ACZ40516.1"/>
    <property type="molecule type" value="Genomic_DNA"/>
</dbReference>
<dbReference type="PANTHER" id="PTHR40265:SF1">
    <property type="entry name" value="GLYOXALASE-LIKE DOMAIN-CONTAINING PROTEIN"/>
    <property type="match status" value="1"/>
</dbReference>
<dbReference type="Gene3D" id="3.10.180.10">
    <property type="entry name" value="2,3-Dihydroxybiphenyl 1,2-Dioxygenase, domain 1"/>
    <property type="match status" value="2"/>
</dbReference>
<dbReference type="HOGENOM" id="CLU_072991_1_0_0"/>
<dbReference type="OrthoDB" id="9111355at2"/>
<reference evidence="3" key="1">
    <citation type="submission" date="2009-11" db="EMBL/GenBank/DDBJ databases">
        <title>The complete chromosome 2 of Sphaerobacter thermophilus DSM 20745.</title>
        <authorList>
            <person name="Lucas S."/>
            <person name="Copeland A."/>
            <person name="Lapidus A."/>
            <person name="Glavina del Rio T."/>
            <person name="Dalin E."/>
            <person name="Tice H."/>
            <person name="Bruce D."/>
            <person name="Goodwin L."/>
            <person name="Pitluck S."/>
            <person name="Kyrpides N."/>
            <person name="Mavromatis K."/>
            <person name="Ivanova N."/>
            <person name="Mikhailova N."/>
            <person name="LaButti K.M."/>
            <person name="Clum A."/>
            <person name="Sun H.I."/>
            <person name="Brettin T."/>
            <person name="Detter J.C."/>
            <person name="Han C."/>
            <person name="Larimer F."/>
            <person name="Land M."/>
            <person name="Hauser L."/>
            <person name="Markowitz V."/>
            <person name="Cheng J.F."/>
            <person name="Hugenholtz P."/>
            <person name="Woyke T."/>
            <person name="Wu D."/>
            <person name="Steenblock K."/>
            <person name="Schneider S."/>
            <person name="Pukall R."/>
            <person name="Goeker M."/>
            <person name="Klenk H.P."/>
            <person name="Eisen J.A."/>
        </authorList>
    </citation>
    <scope>NUCLEOTIDE SEQUENCE [LARGE SCALE GENOMIC DNA]</scope>
    <source>
        <strain evidence="3">ATCC 49802 / DSM 20745 / S 6022</strain>
    </source>
</reference>
<feature type="domain" description="Glyoxalase-like" evidence="1">
    <location>
        <begin position="5"/>
        <end position="188"/>
    </location>
</feature>
<evidence type="ECO:0000313" key="2">
    <source>
        <dbReference type="EMBL" id="ACZ40516.1"/>
    </source>
</evidence>
<gene>
    <name evidence="2" type="ordered locus">Sthe_3116</name>
</gene>
<name>D1C9M3_SPHTD</name>
<reference evidence="2 3" key="2">
    <citation type="journal article" date="2010" name="Stand. Genomic Sci.">
        <title>Complete genome sequence of Desulfohalobium retbaense type strain (HR(100)).</title>
        <authorList>
            <person name="Spring S."/>
            <person name="Nolan M."/>
            <person name="Lapidus A."/>
            <person name="Glavina Del Rio T."/>
            <person name="Copeland A."/>
            <person name="Tice H."/>
            <person name="Cheng J.F."/>
            <person name="Lucas S."/>
            <person name="Land M."/>
            <person name="Chen F."/>
            <person name="Bruce D."/>
            <person name="Goodwin L."/>
            <person name="Pitluck S."/>
            <person name="Ivanova N."/>
            <person name="Mavromatis K."/>
            <person name="Mikhailova N."/>
            <person name="Pati A."/>
            <person name="Chen A."/>
            <person name="Palaniappan K."/>
            <person name="Hauser L."/>
            <person name="Chang Y.J."/>
            <person name="Jeffries C.D."/>
            <person name="Munk C."/>
            <person name="Kiss H."/>
            <person name="Chain P."/>
            <person name="Han C."/>
            <person name="Brettin T."/>
            <person name="Detter J.C."/>
            <person name="Schuler E."/>
            <person name="Goker M."/>
            <person name="Rohde M."/>
            <person name="Bristow J."/>
            <person name="Eisen J.A."/>
            <person name="Markowitz V."/>
            <person name="Hugenholtz P."/>
            <person name="Kyrpides N.C."/>
            <person name="Klenk H.P."/>
        </authorList>
    </citation>
    <scope>NUCLEOTIDE SEQUENCE [LARGE SCALE GENOMIC DNA]</scope>
    <source>
        <strain evidence="3">ATCC 49802 / DSM 20745 / S 6022</strain>
    </source>
</reference>
<organism evidence="2 3">
    <name type="scientific">Sphaerobacter thermophilus (strain ATCC 49802 / DSM 20745 / KCCM 41009 / NCIMB 13125 / S 6022)</name>
    <dbReference type="NCBI Taxonomy" id="479434"/>
    <lineage>
        <taxon>Bacteria</taxon>
        <taxon>Pseudomonadati</taxon>
        <taxon>Thermomicrobiota</taxon>
        <taxon>Thermomicrobia</taxon>
        <taxon>Sphaerobacterales</taxon>
        <taxon>Sphaerobacterineae</taxon>
        <taxon>Sphaerobacteraceae</taxon>
        <taxon>Sphaerobacter</taxon>
    </lineage>
</organism>
<proteinExistence type="predicted"/>
<protein>
    <recommendedName>
        <fullName evidence="1">Glyoxalase-like domain-containing protein</fullName>
    </recommendedName>
</protein>
<keyword evidence="3" id="KW-1185">Reference proteome</keyword>
<dbReference type="PANTHER" id="PTHR40265">
    <property type="entry name" value="BLL2707 PROTEIN"/>
    <property type="match status" value="1"/>
</dbReference>
<dbReference type="Proteomes" id="UP000002027">
    <property type="component" value="Chromosome 2"/>
</dbReference>
<dbReference type="eggNOG" id="COG0346">
    <property type="taxonomic scope" value="Bacteria"/>
</dbReference>
<accession>D1C9M3</accession>
<dbReference type="RefSeq" id="WP_012873551.1">
    <property type="nucleotide sequence ID" value="NC_013524.1"/>
</dbReference>
<dbReference type="SUPFAM" id="SSF54593">
    <property type="entry name" value="Glyoxalase/Bleomycin resistance protein/Dihydroxybiphenyl dioxygenase"/>
    <property type="match status" value="2"/>
</dbReference>
<evidence type="ECO:0000313" key="3">
    <source>
        <dbReference type="Proteomes" id="UP000002027"/>
    </source>
</evidence>
<dbReference type="KEGG" id="sti:Sthe_3116"/>
<sequence>MISRFDHVIVGVRDLEAASERYRALGFEVNPGGRHTGLGTANAIIRFGVDYIELLTIADPEEAERAGGSSKVLLDLLQDRPGALAGYALATADIEEDAERLKQGGLAAVGPFAMERLRPDGRLLSWRLLVPEGVSWRRPWPFLIQWDQSDEQRLSWEQPGSHPNGATTVLGVSVVVASLEDAVELYRDKLGLEPSVEGDRATIAVGGFQITLLPASADAAAAQTLSEIGEGPVAAVIGVQDLARTESVLTEAGVAWQREEDGAIRVDPDQAVGARLVFREVASS</sequence>
<dbReference type="CDD" id="cd06587">
    <property type="entry name" value="VOC"/>
    <property type="match status" value="1"/>
</dbReference>
<evidence type="ECO:0000259" key="1">
    <source>
        <dbReference type="Pfam" id="PF13468"/>
    </source>
</evidence>
<dbReference type="InterPro" id="IPR025870">
    <property type="entry name" value="Glyoxalase-like_dom"/>
</dbReference>
<dbReference type="AlphaFoldDB" id="D1C9M3"/>